<comment type="subcellular location">
    <subcellularLocation>
        <location evidence="2">Cytoplasm</location>
    </subcellularLocation>
</comment>
<dbReference type="GO" id="GO:0090071">
    <property type="term" value="P:negative regulation of ribosome biogenesis"/>
    <property type="evidence" value="ECO:0007669"/>
    <property type="project" value="UniProtKB-UniRule"/>
</dbReference>
<reference evidence="3 4" key="1">
    <citation type="submission" date="2017-01" db="EMBL/GenBank/DDBJ databases">
        <title>Novel large sulfur bacteria in the metagenomes of groundwater-fed chemosynthetic microbial mats in the Lake Huron basin.</title>
        <authorList>
            <person name="Sharrar A.M."/>
            <person name="Flood B.E."/>
            <person name="Bailey J.V."/>
            <person name="Jones D.S."/>
            <person name="Biddanda B."/>
            <person name="Ruberg S.A."/>
            <person name="Marcus D.N."/>
            <person name="Dick G.J."/>
        </authorList>
    </citation>
    <scope>NUCLEOTIDE SEQUENCE [LARGE SCALE GENOMIC DNA]</scope>
    <source>
        <strain evidence="3">A8</strain>
    </source>
</reference>
<dbReference type="Proteomes" id="UP000192491">
    <property type="component" value="Unassembled WGS sequence"/>
</dbReference>
<dbReference type="GO" id="GO:0005737">
    <property type="term" value="C:cytoplasm"/>
    <property type="evidence" value="ECO:0007669"/>
    <property type="project" value="UniProtKB-SubCell"/>
</dbReference>
<dbReference type="Pfam" id="PF02410">
    <property type="entry name" value="RsfS"/>
    <property type="match status" value="1"/>
</dbReference>
<evidence type="ECO:0000256" key="1">
    <source>
        <dbReference type="ARBA" id="ARBA00010574"/>
    </source>
</evidence>
<keyword evidence="2" id="KW-0810">Translation regulation</keyword>
<comment type="function">
    <text evidence="2">Functions as a ribosomal silencing factor. Interacts with ribosomal protein uL14 (rplN), blocking formation of intersubunit bridge B8. Prevents association of the 30S and 50S ribosomal subunits and the formation of functional ribosomes, thus repressing translation.</text>
</comment>
<dbReference type="AlphaFoldDB" id="A0A1Y1QGS0"/>
<evidence type="ECO:0000256" key="2">
    <source>
        <dbReference type="HAMAP-Rule" id="MF_01477"/>
    </source>
</evidence>
<accession>A0A1Y1QGS0</accession>
<dbReference type="PANTHER" id="PTHR21043">
    <property type="entry name" value="IOJAP SUPERFAMILY ORTHOLOG"/>
    <property type="match status" value="1"/>
</dbReference>
<gene>
    <name evidence="2" type="primary">rsfS</name>
    <name evidence="3" type="ORF">BWK73_34205</name>
</gene>
<keyword evidence="2" id="KW-0963">Cytoplasm</keyword>
<dbReference type="GO" id="GO:0042256">
    <property type="term" value="P:cytosolic ribosome assembly"/>
    <property type="evidence" value="ECO:0007669"/>
    <property type="project" value="UniProtKB-UniRule"/>
</dbReference>
<dbReference type="NCBIfam" id="TIGR00090">
    <property type="entry name" value="rsfS_iojap_ybeB"/>
    <property type="match status" value="1"/>
</dbReference>
<comment type="similarity">
    <text evidence="1 2">Belongs to the Iojap/RsfS family.</text>
</comment>
<protein>
    <recommendedName>
        <fullName evidence="2">Ribosomal silencing factor RsfS</fullName>
    </recommendedName>
</protein>
<keyword evidence="2" id="KW-0678">Repressor</keyword>
<dbReference type="InterPro" id="IPR043519">
    <property type="entry name" value="NT_sf"/>
</dbReference>
<organism evidence="3 4">
    <name type="scientific">Thiothrix lacustris</name>
    <dbReference type="NCBI Taxonomy" id="525917"/>
    <lineage>
        <taxon>Bacteria</taxon>
        <taxon>Pseudomonadati</taxon>
        <taxon>Pseudomonadota</taxon>
        <taxon>Gammaproteobacteria</taxon>
        <taxon>Thiotrichales</taxon>
        <taxon>Thiotrichaceae</taxon>
        <taxon>Thiothrix</taxon>
    </lineage>
</organism>
<evidence type="ECO:0000313" key="3">
    <source>
        <dbReference type="EMBL" id="OQX05208.1"/>
    </source>
</evidence>
<dbReference type="GO" id="GO:0043023">
    <property type="term" value="F:ribosomal large subunit binding"/>
    <property type="evidence" value="ECO:0007669"/>
    <property type="project" value="TreeGrafter"/>
</dbReference>
<evidence type="ECO:0000313" key="4">
    <source>
        <dbReference type="Proteomes" id="UP000192491"/>
    </source>
</evidence>
<dbReference type="InterPro" id="IPR004394">
    <property type="entry name" value="Iojap/RsfS/C7orf30"/>
</dbReference>
<dbReference type="SUPFAM" id="SSF81301">
    <property type="entry name" value="Nucleotidyltransferase"/>
    <property type="match status" value="1"/>
</dbReference>
<dbReference type="Gene3D" id="3.30.460.10">
    <property type="entry name" value="Beta Polymerase, domain 2"/>
    <property type="match status" value="1"/>
</dbReference>
<comment type="subunit">
    <text evidence="2">Interacts with ribosomal protein uL14 (rplN).</text>
</comment>
<dbReference type="HAMAP" id="MF_01477">
    <property type="entry name" value="Iojap_RsfS"/>
    <property type="match status" value="1"/>
</dbReference>
<sequence>MELEQFKALVVEKLEDMKAQDIKVVDVRGRSPITEMMIIATGNSIRHVKSLAETVAQAAKEAGMPPLGIEGEQDAEWVLVDLNDIILHVMLATTRDFYNLEKLWEMGQGIPQSRAGTETE</sequence>
<dbReference type="PANTHER" id="PTHR21043:SF0">
    <property type="entry name" value="MITOCHONDRIAL ASSEMBLY OF RIBOSOMAL LARGE SUBUNIT PROTEIN 1"/>
    <property type="match status" value="1"/>
</dbReference>
<dbReference type="EMBL" id="MTEJ01000300">
    <property type="protein sequence ID" value="OQX05208.1"/>
    <property type="molecule type" value="Genomic_DNA"/>
</dbReference>
<name>A0A1Y1QGS0_9GAMM</name>
<dbReference type="GO" id="GO:0017148">
    <property type="term" value="P:negative regulation of translation"/>
    <property type="evidence" value="ECO:0007669"/>
    <property type="project" value="UniProtKB-UniRule"/>
</dbReference>
<proteinExistence type="inferred from homology"/>
<comment type="caution">
    <text evidence="3">The sequence shown here is derived from an EMBL/GenBank/DDBJ whole genome shotgun (WGS) entry which is preliminary data.</text>
</comment>